<keyword evidence="4" id="KW-1185">Reference proteome</keyword>
<evidence type="ECO:0000313" key="3">
    <source>
        <dbReference type="EMBL" id="RUS79821.1"/>
    </source>
</evidence>
<keyword evidence="2" id="KW-0472">Membrane</keyword>
<feature type="transmembrane region" description="Helical" evidence="2">
    <location>
        <begin position="54"/>
        <end position="77"/>
    </location>
</feature>
<feature type="region of interest" description="Disordered" evidence="1">
    <location>
        <begin position="1"/>
        <end position="35"/>
    </location>
</feature>
<feature type="non-terminal residue" evidence="3">
    <location>
        <position position="105"/>
    </location>
</feature>
<proteinExistence type="predicted"/>
<evidence type="ECO:0000313" key="4">
    <source>
        <dbReference type="Proteomes" id="UP000271974"/>
    </source>
</evidence>
<keyword evidence="2" id="KW-1133">Transmembrane helix</keyword>
<sequence>SAIPQWTSKGGGDGTRSEKPSDTTPGLIPPTTSMFGVHPTLKTDSGRLTTGDKAAIGLGVIVAVHIAILAAFAFVRYRTNNGSFFRRTVLRRELSRAKNFENSLY</sequence>
<reference evidence="3 4" key="1">
    <citation type="submission" date="2019-01" db="EMBL/GenBank/DDBJ databases">
        <title>A draft genome assembly of the solar-powered sea slug Elysia chlorotica.</title>
        <authorList>
            <person name="Cai H."/>
            <person name="Li Q."/>
            <person name="Fang X."/>
            <person name="Li J."/>
            <person name="Curtis N.E."/>
            <person name="Altenburger A."/>
            <person name="Shibata T."/>
            <person name="Feng M."/>
            <person name="Maeda T."/>
            <person name="Schwartz J.A."/>
            <person name="Shigenobu S."/>
            <person name="Lundholm N."/>
            <person name="Nishiyama T."/>
            <person name="Yang H."/>
            <person name="Hasebe M."/>
            <person name="Li S."/>
            <person name="Pierce S.K."/>
            <person name="Wang J."/>
        </authorList>
    </citation>
    <scope>NUCLEOTIDE SEQUENCE [LARGE SCALE GENOMIC DNA]</scope>
    <source>
        <strain evidence="3">EC2010</strain>
        <tissue evidence="3">Whole organism of an adult</tissue>
    </source>
</reference>
<gene>
    <name evidence="3" type="ORF">EGW08_012420</name>
</gene>
<comment type="caution">
    <text evidence="3">The sequence shown here is derived from an EMBL/GenBank/DDBJ whole genome shotgun (WGS) entry which is preliminary data.</text>
</comment>
<evidence type="ECO:0000256" key="1">
    <source>
        <dbReference type="SAM" id="MobiDB-lite"/>
    </source>
</evidence>
<protein>
    <submittedName>
        <fullName evidence="3">Uncharacterized protein</fullName>
    </submittedName>
</protein>
<organism evidence="3 4">
    <name type="scientific">Elysia chlorotica</name>
    <name type="common">Eastern emerald elysia</name>
    <name type="synonym">Sea slug</name>
    <dbReference type="NCBI Taxonomy" id="188477"/>
    <lineage>
        <taxon>Eukaryota</taxon>
        <taxon>Metazoa</taxon>
        <taxon>Spiralia</taxon>
        <taxon>Lophotrochozoa</taxon>
        <taxon>Mollusca</taxon>
        <taxon>Gastropoda</taxon>
        <taxon>Heterobranchia</taxon>
        <taxon>Euthyneura</taxon>
        <taxon>Panpulmonata</taxon>
        <taxon>Sacoglossa</taxon>
        <taxon>Placobranchoidea</taxon>
        <taxon>Plakobranchidae</taxon>
        <taxon>Elysia</taxon>
    </lineage>
</organism>
<accession>A0A3S1BBT7</accession>
<keyword evidence="2" id="KW-0812">Transmembrane</keyword>
<evidence type="ECO:0000256" key="2">
    <source>
        <dbReference type="SAM" id="Phobius"/>
    </source>
</evidence>
<dbReference type="EMBL" id="RQTK01000426">
    <property type="protein sequence ID" value="RUS79821.1"/>
    <property type="molecule type" value="Genomic_DNA"/>
</dbReference>
<name>A0A3S1BBT7_ELYCH</name>
<feature type="non-terminal residue" evidence="3">
    <location>
        <position position="1"/>
    </location>
</feature>
<dbReference type="AlphaFoldDB" id="A0A3S1BBT7"/>
<dbReference type="Proteomes" id="UP000271974">
    <property type="component" value="Unassembled WGS sequence"/>
</dbReference>